<dbReference type="Pfam" id="PF07729">
    <property type="entry name" value="FCD"/>
    <property type="match status" value="1"/>
</dbReference>
<dbReference type="SUPFAM" id="SSF48008">
    <property type="entry name" value="GntR ligand-binding domain-like"/>
    <property type="match status" value="1"/>
</dbReference>
<dbReference type="InterPro" id="IPR036388">
    <property type="entry name" value="WH-like_DNA-bd_sf"/>
</dbReference>
<evidence type="ECO:0000256" key="2">
    <source>
        <dbReference type="ARBA" id="ARBA00023125"/>
    </source>
</evidence>
<gene>
    <name evidence="6" type="ORF">ACFOVU_25720</name>
</gene>
<evidence type="ECO:0000259" key="5">
    <source>
        <dbReference type="PROSITE" id="PS50949"/>
    </source>
</evidence>
<keyword evidence="3" id="KW-0804">Transcription</keyword>
<feature type="region of interest" description="Disordered" evidence="4">
    <location>
        <begin position="218"/>
        <end position="244"/>
    </location>
</feature>
<dbReference type="InterPro" id="IPR000524">
    <property type="entry name" value="Tscrpt_reg_HTH_GntR"/>
</dbReference>
<sequence length="244" mass="26139">MGEQGRVAPARRRGLADEVADRIREAVFSGAYPPGAQLREVELSTALDVSRGPVREALLRLEREGLVRSAWHRGATVTALSADDVAELDSLRGALERLAVQRVADHASDADIAAIGRAAEDMARAGDEHAMVRCDIAFHDAVYAAARHRRLQEAWEAIRSQVHLFLLTRIGFSSADYLAHIPGEHRDLAAALRARDTEAALELFAAHRRHAFDVLTEAHRTGSGGGPGDGPDGGADNGPVPGTT</sequence>
<evidence type="ECO:0000313" key="7">
    <source>
        <dbReference type="Proteomes" id="UP001595847"/>
    </source>
</evidence>
<accession>A0ABV8FT80</accession>
<dbReference type="RefSeq" id="WP_378537710.1">
    <property type="nucleotide sequence ID" value="NZ_JBHSBH010000015.1"/>
</dbReference>
<evidence type="ECO:0000313" key="6">
    <source>
        <dbReference type="EMBL" id="MFC3999335.1"/>
    </source>
</evidence>
<proteinExistence type="predicted"/>
<dbReference type="Gene3D" id="1.20.120.530">
    <property type="entry name" value="GntR ligand-binding domain-like"/>
    <property type="match status" value="1"/>
</dbReference>
<evidence type="ECO:0000256" key="1">
    <source>
        <dbReference type="ARBA" id="ARBA00023015"/>
    </source>
</evidence>
<evidence type="ECO:0000256" key="4">
    <source>
        <dbReference type="SAM" id="MobiDB-lite"/>
    </source>
</evidence>
<dbReference type="SMART" id="SM00895">
    <property type="entry name" value="FCD"/>
    <property type="match status" value="1"/>
</dbReference>
<keyword evidence="1" id="KW-0805">Transcription regulation</keyword>
<dbReference type="PANTHER" id="PTHR43537:SF24">
    <property type="entry name" value="GLUCONATE OPERON TRANSCRIPTIONAL REPRESSOR"/>
    <property type="match status" value="1"/>
</dbReference>
<keyword evidence="2" id="KW-0238">DNA-binding</keyword>
<feature type="compositionally biased region" description="Gly residues" evidence="4">
    <location>
        <begin position="222"/>
        <end position="236"/>
    </location>
</feature>
<dbReference type="InterPro" id="IPR036390">
    <property type="entry name" value="WH_DNA-bd_sf"/>
</dbReference>
<protein>
    <submittedName>
        <fullName evidence="6">GntR family transcriptional regulator</fullName>
    </submittedName>
</protein>
<dbReference type="Proteomes" id="UP001595847">
    <property type="component" value="Unassembled WGS sequence"/>
</dbReference>
<evidence type="ECO:0000256" key="3">
    <source>
        <dbReference type="ARBA" id="ARBA00023163"/>
    </source>
</evidence>
<dbReference type="PROSITE" id="PS50949">
    <property type="entry name" value="HTH_GNTR"/>
    <property type="match status" value="1"/>
</dbReference>
<dbReference type="Gene3D" id="1.10.10.10">
    <property type="entry name" value="Winged helix-like DNA-binding domain superfamily/Winged helix DNA-binding domain"/>
    <property type="match status" value="1"/>
</dbReference>
<keyword evidence="7" id="KW-1185">Reference proteome</keyword>
<dbReference type="InterPro" id="IPR011711">
    <property type="entry name" value="GntR_C"/>
</dbReference>
<dbReference type="InterPro" id="IPR008920">
    <property type="entry name" value="TF_FadR/GntR_C"/>
</dbReference>
<dbReference type="PANTHER" id="PTHR43537">
    <property type="entry name" value="TRANSCRIPTIONAL REGULATOR, GNTR FAMILY"/>
    <property type="match status" value="1"/>
</dbReference>
<dbReference type="SUPFAM" id="SSF46785">
    <property type="entry name" value="Winged helix' DNA-binding domain"/>
    <property type="match status" value="1"/>
</dbReference>
<dbReference type="CDD" id="cd07377">
    <property type="entry name" value="WHTH_GntR"/>
    <property type="match status" value="1"/>
</dbReference>
<feature type="domain" description="HTH gntR-type" evidence="5">
    <location>
        <begin position="13"/>
        <end position="80"/>
    </location>
</feature>
<dbReference type="SMART" id="SM00345">
    <property type="entry name" value="HTH_GNTR"/>
    <property type="match status" value="1"/>
</dbReference>
<dbReference type="EMBL" id="JBHSBH010000015">
    <property type="protein sequence ID" value="MFC3999335.1"/>
    <property type="molecule type" value="Genomic_DNA"/>
</dbReference>
<organism evidence="6 7">
    <name type="scientific">Nocardiopsis sediminis</name>
    <dbReference type="NCBI Taxonomy" id="1778267"/>
    <lineage>
        <taxon>Bacteria</taxon>
        <taxon>Bacillati</taxon>
        <taxon>Actinomycetota</taxon>
        <taxon>Actinomycetes</taxon>
        <taxon>Streptosporangiales</taxon>
        <taxon>Nocardiopsidaceae</taxon>
        <taxon>Nocardiopsis</taxon>
    </lineage>
</organism>
<dbReference type="Pfam" id="PF00392">
    <property type="entry name" value="GntR"/>
    <property type="match status" value="1"/>
</dbReference>
<name>A0ABV8FT80_9ACTN</name>
<comment type="caution">
    <text evidence="6">The sequence shown here is derived from an EMBL/GenBank/DDBJ whole genome shotgun (WGS) entry which is preliminary data.</text>
</comment>
<reference evidence="7" key="1">
    <citation type="journal article" date="2019" name="Int. J. Syst. Evol. Microbiol.">
        <title>The Global Catalogue of Microorganisms (GCM) 10K type strain sequencing project: providing services to taxonomists for standard genome sequencing and annotation.</title>
        <authorList>
            <consortium name="The Broad Institute Genomics Platform"/>
            <consortium name="The Broad Institute Genome Sequencing Center for Infectious Disease"/>
            <person name="Wu L."/>
            <person name="Ma J."/>
        </authorList>
    </citation>
    <scope>NUCLEOTIDE SEQUENCE [LARGE SCALE GENOMIC DNA]</scope>
    <source>
        <strain evidence="7">TBRC 1826</strain>
    </source>
</reference>